<dbReference type="Pfam" id="PF07728">
    <property type="entry name" value="AAA_5"/>
    <property type="match status" value="1"/>
</dbReference>
<dbReference type="EMBL" id="CP000903">
    <property type="protein sequence ID" value="ABY42077.1"/>
    <property type="molecule type" value="Genomic_DNA"/>
</dbReference>
<dbReference type="Proteomes" id="UP000002154">
    <property type="component" value="Chromosome"/>
</dbReference>
<dbReference type="KEGG" id="bwe:BcerKBAB4_0817"/>
<name>A9VH82_BACMK</name>
<dbReference type="RefSeq" id="WP_012260425.1">
    <property type="nucleotide sequence ID" value="NC_010184.1"/>
</dbReference>
<proteinExistence type="predicted"/>
<dbReference type="PANTHER" id="PTHR37291:SF1">
    <property type="entry name" value="TYPE IV METHYL-DIRECTED RESTRICTION ENZYME ECOKMCRB SUBUNIT"/>
    <property type="match status" value="1"/>
</dbReference>
<dbReference type="eggNOG" id="COG1401">
    <property type="taxonomic scope" value="Bacteria"/>
</dbReference>
<dbReference type="HOGENOM" id="CLU_464366_0_0_9"/>
<evidence type="ECO:0000259" key="1">
    <source>
        <dbReference type="Pfam" id="PF07728"/>
    </source>
</evidence>
<feature type="domain" description="ATPase dynein-related AAA" evidence="1">
    <location>
        <begin position="203"/>
        <end position="384"/>
    </location>
</feature>
<evidence type="ECO:0000313" key="3">
    <source>
        <dbReference type="Proteomes" id="UP000002154"/>
    </source>
</evidence>
<dbReference type="GO" id="GO:0016887">
    <property type="term" value="F:ATP hydrolysis activity"/>
    <property type="evidence" value="ECO:0007669"/>
    <property type="project" value="InterPro"/>
</dbReference>
<dbReference type="SUPFAM" id="SSF52540">
    <property type="entry name" value="P-loop containing nucleoside triphosphate hydrolases"/>
    <property type="match status" value="1"/>
</dbReference>
<organism evidence="2 3">
    <name type="scientific">Bacillus mycoides (strain KBAB4)</name>
    <name type="common">Bacillus weihenstephanensis</name>
    <dbReference type="NCBI Taxonomy" id="315730"/>
    <lineage>
        <taxon>Bacteria</taxon>
        <taxon>Bacillati</taxon>
        <taxon>Bacillota</taxon>
        <taxon>Bacilli</taxon>
        <taxon>Bacillales</taxon>
        <taxon>Bacillaceae</taxon>
        <taxon>Bacillus</taxon>
        <taxon>Bacillus cereus group</taxon>
    </lineage>
</organism>
<gene>
    <name evidence="2" type="ordered locus">BcerKBAB4_0817</name>
</gene>
<reference evidence="2 3" key="1">
    <citation type="journal article" date="2008" name="Chem. Biol. Interact.">
        <title>Extending the Bacillus cereus group genomics to putative food-borne pathogens of different toxicity.</title>
        <authorList>
            <person name="Lapidus A."/>
            <person name="Goltsman E."/>
            <person name="Auger S."/>
            <person name="Galleron N."/>
            <person name="Segurens B."/>
            <person name="Dossat C."/>
            <person name="Land M.L."/>
            <person name="Broussolle V."/>
            <person name="Brillard J."/>
            <person name="Guinebretiere M.H."/>
            <person name="Sanchis V."/>
            <person name="Nguen-The C."/>
            <person name="Lereclus D."/>
            <person name="Richardson P."/>
            <person name="Wincker P."/>
            <person name="Weissenbach J."/>
            <person name="Ehrlich S.D."/>
            <person name="Sorokin A."/>
        </authorList>
    </citation>
    <scope>NUCLEOTIDE SEQUENCE [LARGE SCALE GENOMIC DNA]</scope>
    <source>
        <strain evidence="2 3">KBAB4</strain>
    </source>
</reference>
<evidence type="ECO:0000313" key="2">
    <source>
        <dbReference type="EMBL" id="ABY42077.1"/>
    </source>
</evidence>
<dbReference type="Gene3D" id="3.40.50.300">
    <property type="entry name" value="P-loop containing nucleotide triphosphate hydrolases"/>
    <property type="match status" value="1"/>
</dbReference>
<protein>
    <submittedName>
        <fullName evidence="2">ATPase associated with various cellular activities AAA_5</fullName>
    </submittedName>
</protein>
<dbReference type="AlphaFoldDB" id="A9VH82"/>
<dbReference type="REBASE" id="16895">
    <property type="entry name" value="R1.BweKORF816P"/>
</dbReference>
<dbReference type="InterPro" id="IPR052934">
    <property type="entry name" value="Methyl-DNA_Rec/Restrict_Enz"/>
</dbReference>
<dbReference type="GO" id="GO:0005524">
    <property type="term" value="F:ATP binding"/>
    <property type="evidence" value="ECO:0007669"/>
    <property type="project" value="InterPro"/>
</dbReference>
<dbReference type="InterPro" id="IPR011704">
    <property type="entry name" value="ATPase_dyneun-rel_AAA"/>
</dbReference>
<sequence>MNYTIKTSNQETVNDILEKKSGVEITNLNNFPNDLKLNETVLIVLGGDKVEWEKGFIGFGHITTLPYDFAGRNYKVKIDVDFLLENPMTKYDLRFYPGIFNVTFIGPMTKGEPNQAIQRIELSNIKVLLRAILDLDAQHEEALTHIFGEEIMEECKQRIEYLETQYRSYSEKQQVIEQSDVIKEQEEVINFIKEEEFLTGGHNLIVYGAPGTGKSYELNERYKNIERVVFHPEYTYHDFVGSYKPVPLYKKMDGNILRDSAGREHSLGEPIIDYQFVPGPFTKVLMKAFKQPHILHTLVIEEINRANTAAVFGDIFQLLDRDANGKSEYEIEINQDLCNYLIRQDILPKQGSYSLFIPSNLNIVATMNSADQGVFPLDSAFKRRWRFEYLPINIDDAFHANEEIYYGDMKVTWGQLVKNINLVLTINGVNEDKHIGPYFLTQTDLKDQKIFSSKLLVYLWDDVLRHNRAILFKSARTFSELVQNYEKGEEIFTFNINDVLDIQESEFVSDVEY</sequence>
<dbReference type="InterPro" id="IPR027417">
    <property type="entry name" value="P-loop_NTPase"/>
</dbReference>
<dbReference type="PANTHER" id="PTHR37291">
    <property type="entry name" value="5-METHYLCYTOSINE-SPECIFIC RESTRICTION ENZYME B"/>
    <property type="match status" value="1"/>
</dbReference>
<accession>A9VH82</accession>